<sequence>MIAAQAVLTSRGGKTSHAAVVARGMGKVCVCGADALVIDSAARQFTTPATLDRRGTSCPKPHPLARLRRRGVRRSAQ</sequence>
<dbReference type="GO" id="GO:0050242">
    <property type="term" value="F:pyruvate, phosphate dikinase activity"/>
    <property type="evidence" value="ECO:0007669"/>
    <property type="project" value="InterPro"/>
</dbReference>
<reference evidence="3 4" key="1">
    <citation type="submission" date="2020-08" db="EMBL/GenBank/DDBJ databases">
        <title>Sequencing the genomes of 1000 actinobacteria strains.</title>
        <authorList>
            <person name="Klenk H.-P."/>
        </authorList>
    </citation>
    <scope>NUCLEOTIDE SEQUENCE [LARGE SCALE GENOMIC DNA]</scope>
    <source>
        <strain evidence="3 4">DSM 40129</strain>
    </source>
</reference>
<protein>
    <submittedName>
        <fullName evidence="3">Phosphoenolpyruvate synthase/pyruvate phosphate dikinase</fullName>
    </submittedName>
</protein>
<dbReference type="PANTHER" id="PTHR22931:SF9">
    <property type="entry name" value="PYRUVATE, PHOSPHATE DIKINASE 1, CHLOROPLASTIC"/>
    <property type="match status" value="1"/>
</dbReference>
<dbReference type="InterPro" id="IPR036637">
    <property type="entry name" value="Phosphohistidine_dom_sf"/>
</dbReference>
<evidence type="ECO:0000259" key="2">
    <source>
        <dbReference type="Pfam" id="PF00391"/>
    </source>
</evidence>
<keyword evidence="4" id="KW-1185">Reference proteome</keyword>
<comment type="caution">
    <text evidence="3">The sequence shown here is derived from an EMBL/GenBank/DDBJ whole genome shotgun (WGS) entry which is preliminary data.</text>
</comment>
<dbReference type="InterPro" id="IPR008279">
    <property type="entry name" value="PEP-util_enz_mobile_dom"/>
</dbReference>
<dbReference type="SUPFAM" id="SSF52009">
    <property type="entry name" value="Phosphohistidine domain"/>
    <property type="match status" value="1"/>
</dbReference>
<feature type="domain" description="PEP-utilising enzyme mobile" evidence="2">
    <location>
        <begin position="3"/>
        <end position="39"/>
    </location>
</feature>
<feature type="region of interest" description="Disordered" evidence="1">
    <location>
        <begin position="51"/>
        <end position="77"/>
    </location>
</feature>
<dbReference type="Proteomes" id="UP000579531">
    <property type="component" value="Unassembled WGS sequence"/>
</dbReference>
<organism evidence="3 4">
    <name type="scientific">Streptomyces collinus</name>
    <dbReference type="NCBI Taxonomy" id="42684"/>
    <lineage>
        <taxon>Bacteria</taxon>
        <taxon>Bacillati</taxon>
        <taxon>Actinomycetota</taxon>
        <taxon>Actinomycetes</taxon>
        <taxon>Kitasatosporales</taxon>
        <taxon>Streptomycetaceae</taxon>
        <taxon>Streptomyces</taxon>
    </lineage>
</organism>
<dbReference type="Pfam" id="PF00391">
    <property type="entry name" value="PEP-utilizers"/>
    <property type="match status" value="1"/>
</dbReference>
<dbReference type="EMBL" id="JACHLX010000001">
    <property type="protein sequence ID" value="MBB5815649.1"/>
    <property type="molecule type" value="Genomic_DNA"/>
</dbReference>
<accession>A0AA89TKQ9</accession>
<proteinExistence type="predicted"/>
<dbReference type="PANTHER" id="PTHR22931">
    <property type="entry name" value="PHOSPHOENOLPYRUVATE DIKINASE-RELATED"/>
    <property type="match status" value="1"/>
</dbReference>
<gene>
    <name evidence="3" type="ORF">HNR72_006677</name>
</gene>
<feature type="compositionally biased region" description="Basic residues" evidence="1">
    <location>
        <begin position="63"/>
        <end position="77"/>
    </location>
</feature>
<dbReference type="InterPro" id="IPR018274">
    <property type="entry name" value="PEP_util_AS"/>
</dbReference>
<name>A0AA89TKQ9_STRCU</name>
<dbReference type="PROSITE" id="PS00370">
    <property type="entry name" value="PEP_ENZYMES_PHOS_SITE"/>
    <property type="match status" value="1"/>
</dbReference>
<evidence type="ECO:0000313" key="4">
    <source>
        <dbReference type="Proteomes" id="UP000579531"/>
    </source>
</evidence>
<dbReference type="Gene3D" id="3.50.30.10">
    <property type="entry name" value="Phosphohistidine domain"/>
    <property type="match status" value="1"/>
</dbReference>
<dbReference type="AlphaFoldDB" id="A0AA89TKQ9"/>
<evidence type="ECO:0000313" key="3">
    <source>
        <dbReference type="EMBL" id="MBB5815649.1"/>
    </source>
</evidence>
<evidence type="ECO:0000256" key="1">
    <source>
        <dbReference type="SAM" id="MobiDB-lite"/>
    </source>
</evidence>
<dbReference type="InterPro" id="IPR010121">
    <property type="entry name" value="Pyruvate_phosphate_dikinase"/>
</dbReference>